<keyword evidence="1" id="KW-0472">Membrane</keyword>
<proteinExistence type="predicted"/>
<dbReference type="STRING" id="45068.Llon_0739"/>
<reference evidence="2 3" key="1">
    <citation type="submission" date="2015-11" db="EMBL/GenBank/DDBJ databases">
        <title>Genomic analysis of 38 Legionella species identifies large and diverse effector repertoires.</title>
        <authorList>
            <person name="Burstein D."/>
            <person name="Amaro F."/>
            <person name="Zusman T."/>
            <person name="Lifshitz Z."/>
            <person name="Cohen O."/>
            <person name="Gilbert J.A."/>
            <person name="Pupko T."/>
            <person name="Shuman H.A."/>
            <person name="Segal G."/>
        </authorList>
    </citation>
    <scope>NUCLEOTIDE SEQUENCE [LARGE SCALE GENOMIC DNA]</scope>
    <source>
        <strain evidence="2 3">ATCC 49505</strain>
    </source>
</reference>
<dbReference type="PATRIC" id="fig|45068.5.peg.787"/>
<protein>
    <recommendedName>
        <fullName evidence="4">Transmembrane protein</fullName>
    </recommendedName>
</protein>
<name>A0A0W0VP68_9GAMM</name>
<dbReference type="EMBL" id="LNYK01000014">
    <property type="protein sequence ID" value="KTD21574.1"/>
    <property type="molecule type" value="Genomic_DNA"/>
</dbReference>
<evidence type="ECO:0000313" key="2">
    <source>
        <dbReference type="EMBL" id="KTD21574.1"/>
    </source>
</evidence>
<feature type="transmembrane region" description="Helical" evidence="1">
    <location>
        <begin position="21"/>
        <end position="50"/>
    </location>
</feature>
<gene>
    <name evidence="2" type="ORF">Llon_0739</name>
</gene>
<comment type="caution">
    <text evidence="2">The sequence shown here is derived from an EMBL/GenBank/DDBJ whole genome shotgun (WGS) entry which is preliminary data.</text>
</comment>
<keyword evidence="1" id="KW-1133">Transmembrane helix</keyword>
<sequence>MKDSNNFAACAWAYRFEILGLVLLFIATILTLITFNGIGIAAMFIVGAALCCHKCFSKGVCGICHPECVEEDEEEKSTAKKTAARKTTKI</sequence>
<dbReference type="OrthoDB" id="5652390at2"/>
<organism evidence="2 3">
    <name type="scientific">Legionella londiniensis</name>
    <dbReference type="NCBI Taxonomy" id="45068"/>
    <lineage>
        <taxon>Bacteria</taxon>
        <taxon>Pseudomonadati</taxon>
        <taxon>Pseudomonadota</taxon>
        <taxon>Gammaproteobacteria</taxon>
        <taxon>Legionellales</taxon>
        <taxon>Legionellaceae</taxon>
        <taxon>Legionella</taxon>
    </lineage>
</organism>
<keyword evidence="1" id="KW-0812">Transmembrane</keyword>
<keyword evidence="3" id="KW-1185">Reference proteome</keyword>
<evidence type="ECO:0000313" key="3">
    <source>
        <dbReference type="Proteomes" id="UP000054997"/>
    </source>
</evidence>
<dbReference type="AlphaFoldDB" id="A0A0W0VP68"/>
<dbReference type="Proteomes" id="UP000054997">
    <property type="component" value="Unassembled WGS sequence"/>
</dbReference>
<evidence type="ECO:0008006" key="4">
    <source>
        <dbReference type="Google" id="ProtNLM"/>
    </source>
</evidence>
<dbReference type="RefSeq" id="WP_058528752.1">
    <property type="nucleotide sequence ID" value="NZ_CAAAHZ010000004.1"/>
</dbReference>
<evidence type="ECO:0000256" key="1">
    <source>
        <dbReference type="SAM" id="Phobius"/>
    </source>
</evidence>
<accession>A0A0W0VP68</accession>